<sequence length="66" mass="7778">LPIYHFCNHISYGRYENSHALGSTKFPLRKKPRPAEFVFTTVSLVLLKCYATVRMRTSVRNYWKAL</sequence>
<evidence type="ECO:0000313" key="1">
    <source>
        <dbReference type="EMBL" id="JAN94845.1"/>
    </source>
</evidence>
<feature type="non-terminal residue" evidence="1">
    <location>
        <position position="1"/>
    </location>
</feature>
<name>A0A0N8ERX2_AEDAE</name>
<dbReference type="AlphaFoldDB" id="A0A0N8ERX2"/>
<proteinExistence type="evidence at transcript level"/>
<reference evidence="1" key="1">
    <citation type="journal article" date="2016" name="PLoS ONE">
        <title>A Deep Insight into the Sialome of Male and Female Aedes aegypti Mosquitoes.</title>
        <authorList>
            <person name="Ribeiro J.M."/>
            <person name="Martin-Martin I."/>
            <person name="Arca B."/>
            <person name="Calvo E."/>
        </authorList>
    </citation>
    <scope>NUCLEOTIDE SEQUENCE</scope>
    <source>
        <strain evidence="1">Liverpool</strain>
        <tissue evidence="1">Salivary glands</tissue>
    </source>
</reference>
<protein>
    <submittedName>
        <fullName evidence="1">Uncharacterized protein</fullName>
    </submittedName>
</protein>
<dbReference type="EMBL" id="GDUN01001074">
    <property type="protein sequence ID" value="JAN94845.1"/>
    <property type="molecule type" value="mRNA"/>
</dbReference>
<accession>A0A0N8ERX2</accession>
<organism evidence="1">
    <name type="scientific">Aedes aegypti</name>
    <name type="common">Yellowfever mosquito</name>
    <name type="synonym">Culex aegypti</name>
    <dbReference type="NCBI Taxonomy" id="7159"/>
    <lineage>
        <taxon>Eukaryota</taxon>
        <taxon>Metazoa</taxon>
        <taxon>Ecdysozoa</taxon>
        <taxon>Arthropoda</taxon>
        <taxon>Hexapoda</taxon>
        <taxon>Insecta</taxon>
        <taxon>Pterygota</taxon>
        <taxon>Neoptera</taxon>
        <taxon>Endopterygota</taxon>
        <taxon>Diptera</taxon>
        <taxon>Nematocera</taxon>
        <taxon>Culicoidea</taxon>
        <taxon>Culicidae</taxon>
        <taxon>Culicinae</taxon>
        <taxon>Aedini</taxon>
        <taxon>Aedes</taxon>
        <taxon>Stegomyia</taxon>
    </lineage>
</organism>